<gene>
    <name evidence="2" type="ordered locus">MAV_1831</name>
</gene>
<protein>
    <recommendedName>
        <fullName evidence="4">Cyclase family protein</fullName>
    </recommendedName>
</protein>
<dbReference type="PANTHER" id="PTHR34861">
    <property type="match status" value="1"/>
</dbReference>
<dbReference type="Proteomes" id="UP000001574">
    <property type="component" value="Chromosome"/>
</dbReference>
<dbReference type="KEGG" id="mav:MAV_1831"/>
<evidence type="ECO:0000256" key="1">
    <source>
        <dbReference type="SAM" id="MobiDB-lite"/>
    </source>
</evidence>
<sequence>MHHRPAVRPGRPSQRAQCRAGGELHTPVDGCRPGLRDGARLALPAGSDTTDQLRPMIVTDKHAKVSQRLDAVRAQGGRVAMVGTSGGTHEGHLRWYVGPGRSATSSRCSGTARSVSSGLMVPCRATPAISNGTRRYSSRPRLTWFLHRRLIPGFGMPIEEFFWLDDLSAACATDRRWSFLFASAPLNVPGGVGSPANALAIR</sequence>
<dbReference type="EMBL" id="CP000479">
    <property type="protein sequence ID" value="ABK68915.1"/>
    <property type="molecule type" value="Genomic_DNA"/>
</dbReference>
<reference evidence="2 3" key="1">
    <citation type="submission" date="2006-10" db="EMBL/GenBank/DDBJ databases">
        <authorList>
            <person name="Fleischmann R.D."/>
            <person name="Dodson R.J."/>
            <person name="Haft D.H."/>
            <person name="Merkel J.S."/>
            <person name="Nelson W.C."/>
            <person name="Fraser C.M."/>
        </authorList>
    </citation>
    <scope>NUCLEOTIDE SEQUENCE [LARGE SCALE GENOMIC DNA]</scope>
    <source>
        <strain evidence="2 3">104</strain>
    </source>
</reference>
<dbReference type="AlphaFoldDB" id="A0A0H3A1G0"/>
<accession>A0A0H3A1G0</accession>
<dbReference type="GO" id="GO:0004061">
    <property type="term" value="F:arylformamidase activity"/>
    <property type="evidence" value="ECO:0007669"/>
    <property type="project" value="InterPro"/>
</dbReference>
<dbReference type="GO" id="GO:0019441">
    <property type="term" value="P:L-tryptophan catabolic process to kynurenine"/>
    <property type="evidence" value="ECO:0007669"/>
    <property type="project" value="InterPro"/>
</dbReference>
<name>A0A0H3A1G0_MYCA1</name>
<proteinExistence type="predicted"/>
<feature type="region of interest" description="Disordered" evidence="1">
    <location>
        <begin position="1"/>
        <end position="35"/>
    </location>
</feature>
<evidence type="ECO:0000313" key="2">
    <source>
        <dbReference type="EMBL" id="ABK68915.1"/>
    </source>
</evidence>
<dbReference type="HOGENOM" id="CLU_1353406_0_0_11"/>
<dbReference type="Gene3D" id="3.50.30.50">
    <property type="entry name" value="Putative cyclase"/>
    <property type="match status" value="1"/>
</dbReference>
<dbReference type="InterPro" id="IPR037175">
    <property type="entry name" value="KFase_sf"/>
</dbReference>
<evidence type="ECO:0000313" key="3">
    <source>
        <dbReference type="Proteomes" id="UP000001574"/>
    </source>
</evidence>
<organism evidence="2 3">
    <name type="scientific">Mycobacterium avium (strain 104)</name>
    <dbReference type="NCBI Taxonomy" id="243243"/>
    <lineage>
        <taxon>Bacteria</taxon>
        <taxon>Bacillati</taxon>
        <taxon>Actinomycetota</taxon>
        <taxon>Actinomycetes</taxon>
        <taxon>Mycobacteriales</taxon>
        <taxon>Mycobacteriaceae</taxon>
        <taxon>Mycobacterium</taxon>
        <taxon>Mycobacterium avium complex (MAC)</taxon>
    </lineage>
</organism>
<evidence type="ECO:0008006" key="4">
    <source>
        <dbReference type="Google" id="ProtNLM"/>
    </source>
</evidence>